<feature type="region of interest" description="Disordered" evidence="1">
    <location>
        <begin position="45"/>
        <end position="81"/>
    </location>
</feature>
<evidence type="ECO:0000256" key="1">
    <source>
        <dbReference type="SAM" id="MobiDB-lite"/>
    </source>
</evidence>
<dbReference type="Proteomes" id="UP000053097">
    <property type="component" value="Unassembled WGS sequence"/>
</dbReference>
<accession>A0A026WWQ9</accession>
<sequence length="81" mass="8946">MFNHAGPPQIWGFPGIGPSNDRGDTKACNHVRGQQWLRATWNRFEERSRKPVNSITQPSLDPSIDQGDHPAPGSPSQGISR</sequence>
<keyword evidence="3" id="KW-1185">Reference proteome</keyword>
<evidence type="ECO:0000313" key="3">
    <source>
        <dbReference type="Proteomes" id="UP000053097"/>
    </source>
</evidence>
<feature type="compositionally biased region" description="Polar residues" evidence="1">
    <location>
        <begin position="51"/>
        <end position="60"/>
    </location>
</feature>
<protein>
    <submittedName>
        <fullName evidence="2">Uncharacterized protein</fullName>
    </submittedName>
</protein>
<dbReference type="EMBL" id="KK107078">
    <property type="protein sequence ID" value="EZA60263.1"/>
    <property type="molecule type" value="Genomic_DNA"/>
</dbReference>
<dbReference type="AlphaFoldDB" id="A0A026WWQ9"/>
<gene>
    <name evidence="2" type="ORF">X777_13352</name>
</gene>
<organism evidence="2 3">
    <name type="scientific">Ooceraea biroi</name>
    <name type="common">Clonal raider ant</name>
    <name type="synonym">Cerapachys biroi</name>
    <dbReference type="NCBI Taxonomy" id="2015173"/>
    <lineage>
        <taxon>Eukaryota</taxon>
        <taxon>Metazoa</taxon>
        <taxon>Ecdysozoa</taxon>
        <taxon>Arthropoda</taxon>
        <taxon>Hexapoda</taxon>
        <taxon>Insecta</taxon>
        <taxon>Pterygota</taxon>
        <taxon>Neoptera</taxon>
        <taxon>Endopterygota</taxon>
        <taxon>Hymenoptera</taxon>
        <taxon>Apocrita</taxon>
        <taxon>Aculeata</taxon>
        <taxon>Formicoidea</taxon>
        <taxon>Formicidae</taxon>
        <taxon>Dorylinae</taxon>
        <taxon>Ooceraea</taxon>
    </lineage>
</organism>
<evidence type="ECO:0000313" key="2">
    <source>
        <dbReference type="EMBL" id="EZA60263.1"/>
    </source>
</evidence>
<proteinExistence type="predicted"/>
<reference evidence="2 3" key="1">
    <citation type="journal article" date="2014" name="Curr. Biol.">
        <title>The genome of the clonal raider ant Cerapachys biroi.</title>
        <authorList>
            <person name="Oxley P.R."/>
            <person name="Ji L."/>
            <person name="Fetter-Pruneda I."/>
            <person name="McKenzie S.K."/>
            <person name="Li C."/>
            <person name="Hu H."/>
            <person name="Zhang G."/>
            <person name="Kronauer D.J."/>
        </authorList>
    </citation>
    <scope>NUCLEOTIDE SEQUENCE [LARGE SCALE GENOMIC DNA]</scope>
</reference>
<feature type="region of interest" description="Disordered" evidence="1">
    <location>
        <begin position="1"/>
        <end position="27"/>
    </location>
</feature>
<name>A0A026WWQ9_OOCBI</name>